<reference evidence="2 3" key="1">
    <citation type="submission" date="2024-06" db="EMBL/GenBank/DDBJ databases">
        <title>Genomic Encyclopedia of Type Strains, Phase IV (KMG-IV): sequencing the most valuable type-strain genomes for metagenomic binning, comparative biology and taxonomic classification.</title>
        <authorList>
            <person name="Goeker M."/>
        </authorList>
    </citation>
    <scope>NUCLEOTIDE SEQUENCE [LARGE SCALE GENOMIC DNA]</scope>
    <source>
        <strain evidence="2 3">DSM 21331</strain>
    </source>
</reference>
<accession>A0ABV2LFD0</accession>
<dbReference type="RefSeq" id="WP_238282512.1">
    <property type="nucleotide sequence ID" value="NZ_BPQL01000178.1"/>
</dbReference>
<evidence type="ECO:0000313" key="3">
    <source>
        <dbReference type="Proteomes" id="UP001549145"/>
    </source>
</evidence>
<evidence type="ECO:0000313" key="2">
    <source>
        <dbReference type="EMBL" id="MET3695430.1"/>
    </source>
</evidence>
<organism evidence="2 3">
    <name type="scientific">Methylobacterium goesingense</name>
    <dbReference type="NCBI Taxonomy" id="243690"/>
    <lineage>
        <taxon>Bacteria</taxon>
        <taxon>Pseudomonadati</taxon>
        <taxon>Pseudomonadota</taxon>
        <taxon>Alphaproteobacteria</taxon>
        <taxon>Hyphomicrobiales</taxon>
        <taxon>Methylobacteriaceae</taxon>
        <taxon>Methylobacterium</taxon>
    </lineage>
</organism>
<dbReference type="Proteomes" id="UP001549145">
    <property type="component" value="Unassembled WGS sequence"/>
</dbReference>
<gene>
    <name evidence="2" type="ORF">ABID43_004998</name>
</gene>
<evidence type="ECO:0000256" key="1">
    <source>
        <dbReference type="SAM" id="MobiDB-lite"/>
    </source>
</evidence>
<name>A0ABV2LFD0_9HYPH</name>
<feature type="region of interest" description="Disordered" evidence="1">
    <location>
        <begin position="80"/>
        <end position="114"/>
    </location>
</feature>
<dbReference type="EMBL" id="JBEPMM010000028">
    <property type="protein sequence ID" value="MET3695430.1"/>
    <property type="molecule type" value="Genomic_DNA"/>
</dbReference>
<comment type="caution">
    <text evidence="2">The sequence shown here is derived from an EMBL/GenBank/DDBJ whole genome shotgun (WGS) entry which is preliminary data.</text>
</comment>
<protein>
    <submittedName>
        <fullName evidence="2">Uncharacterized protein</fullName>
    </submittedName>
</protein>
<sequence length="114" mass="12852">MRATILPFPPWGPRPDLALVEAAWRLAWRTFWVDLPLAWATEMNRSLFRWIEPVVTEPGAAGSHAKEGPHTATEAVALSLGCDPSAEIQEPKKSRNRRERRRAHDPVRGPLTSH</sequence>
<proteinExistence type="predicted"/>
<keyword evidence="3" id="KW-1185">Reference proteome</keyword>